<comment type="subcellular location">
    <subcellularLocation>
        <location evidence="1">Cell membrane</location>
        <topology evidence="1">Multi-pass membrane protein</topology>
    </subcellularLocation>
</comment>
<evidence type="ECO:0000256" key="3">
    <source>
        <dbReference type="ARBA" id="ARBA00022692"/>
    </source>
</evidence>
<geneLocation type="plasmid" evidence="7">
    <name>megaplasmid</name>
</geneLocation>
<reference evidence="9" key="4">
    <citation type="submission" date="2019-01" db="EMBL/GenBank/DDBJ databases">
        <title>Complete genome of Halorubrum ezzemoulense strain FB21.</title>
        <authorList>
            <person name="Feng Y."/>
            <person name="Louyakis A.S."/>
            <person name="Papke R.T."/>
            <person name="Gogarten J.P."/>
        </authorList>
    </citation>
    <scope>NUCLEOTIDE SEQUENCE [LARGE SCALE GENOMIC DNA]</scope>
    <source>
        <strain evidence="9">Fb21</strain>
        <plasmid evidence="9">megaPlasmid</plasmid>
    </source>
</reference>
<reference evidence="6 8" key="1">
    <citation type="journal article" date="2014" name="Front. Microbiol.">
        <title>Population and genomic analysis of the genus Halorubrum.</title>
        <authorList>
            <person name="Fullmer M.S."/>
            <person name="Soucy S.M."/>
            <person name="Swithers K.S."/>
            <person name="Makkay A.M."/>
            <person name="Wheeler R."/>
            <person name="Ventosa A."/>
            <person name="Gogarten J.P."/>
            <person name="Papke R.T."/>
        </authorList>
    </citation>
    <scope>NUCLEOTIDE SEQUENCE [LARGE SCALE GENOMIC DNA]</scope>
    <source>
        <strain evidence="6 8">LD3</strain>
    </source>
</reference>
<keyword evidence="2" id="KW-1003">Cell membrane</keyword>
<evidence type="ECO:0000256" key="5">
    <source>
        <dbReference type="ARBA" id="ARBA00023136"/>
    </source>
</evidence>
<dbReference type="CDD" id="cd06581">
    <property type="entry name" value="TM_PBP1_LivM_like"/>
    <property type="match status" value="1"/>
</dbReference>
<evidence type="ECO:0000256" key="2">
    <source>
        <dbReference type="ARBA" id="ARBA00022475"/>
    </source>
</evidence>
<dbReference type="EMBL" id="CP034941">
    <property type="protein sequence ID" value="QAY21568.1"/>
    <property type="molecule type" value="Genomic_DNA"/>
</dbReference>
<dbReference type="Proteomes" id="UP000216409">
    <property type="component" value="Unassembled WGS sequence"/>
</dbReference>
<name>A0A256IME1_HALEZ</name>
<keyword evidence="3" id="KW-0812">Transmembrane</keyword>
<dbReference type="RefSeq" id="WP_094519986.1">
    <property type="nucleotide sequence ID" value="NZ_CP034941.1"/>
</dbReference>
<evidence type="ECO:0000256" key="4">
    <source>
        <dbReference type="ARBA" id="ARBA00022989"/>
    </source>
</evidence>
<evidence type="ECO:0000256" key="1">
    <source>
        <dbReference type="ARBA" id="ARBA00004651"/>
    </source>
</evidence>
<accession>A0A256IME1</accession>
<organism evidence="6 8">
    <name type="scientific">Halorubrum ezzemoulense</name>
    <name type="common">Halorubrum chaoviator</name>
    <dbReference type="NCBI Taxonomy" id="337243"/>
    <lineage>
        <taxon>Archaea</taxon>
        <taxon>Methanobacteriati</taxon>
        <taxon>Methanobacteriota</taxon>
        <taxon>Stenosarchaea group</taxon>
        <taxon>Halobacteria</taxon>
        <taxon>Halobacteriales</taxon>
        <taxon>Haloferacaceae</taxon>
        <taxon>Halorubrum</taxon>
    </lineage>
</organism>
<evidence type="ECO:0000313" key="7">
    <source>
        <dbReference type="EMBL" id="QAY21568.1"/>
    </source>
</evidence>
<dbReference type="GO" id="GO:0005886">
    <property type="term" value="C:plasma membrane"/>
    <property type="evidence" value="ECO:0007669"/>
    <property type="project" value="UniProtKB-SubCell"/>
</dbReference>
<dbReference type="AlphaFoldDB" id="A0A256IME1"/>
<gene>
    <name evidence="6" type="ORF">DJ83_17290</name>
    <name evidence="7" type="ORF">EO776_16430</name>
</gene>
<dbReference type="EMBL" id="NHOW01000219">
    <property type="protein sequence ID" value="OYR57307.1"/>
    <property type="molecule type" value="Genomic_DNA"/>
</dbReference>
<dbReference type="PANTHER" id="PTHR30482:SF10">
    <property type="entry name" value="HIGH-AFFINITY BRANCHED-CHAIN AMINO ACID TRANSPORT PROTEIN BRAE"/>
    <property type="match status" value="1"/>
</dbReference>
<keyword evidence="5" id="KW-0472">Membrane</keyword>
<dbReference type="InterPro" id="IPR001851">
    <property type="entry name" value="ABC_transp_permease"/>
</dbReference>
<evidence type="ECO:0000313" key="6">
    <source>
        <dbReference type="EMBL" id="OYR57307.1"/>
    </source>
</evidence>
<sequence length="359" mass="39080">MSNALSRAVDRYGAFRDEWYALPALVAVSLLVLAAMPFLRQFALFGVAPLGWLSLNMLIITLVWATTAQAWNIMSGYTGQFSFGHAAFFGLGAYTTIILTGNFGISPWIGMLLSSAIAAVYGLIIGALTFRYDLEGHYFALATLAFAELLRYVFTNVAQLGGASGFFRPLAREYADGPGLVAFQFTGDLPYYYLILGFLTVVTVVSLAINRSQLGYYLFAIREREQAAAAIGVPTYRYKLLAVAVSAFFTAWPGAFWSMYFNTIRPSTVFDLLVNVEVLLPAIVGGVGTVLGPIVGSLIVIPVGEFVRQSFEIPGLNNAVYGAILIAIVLYSPKGVISWPSRFVELLRARTDLLDDDAD</sequence>
<dbReference type="Pfam" id="PF02653">
    <property type="entry name" value="BPD_transp_2"/>
    <property type="match status" value="1"/>
</dbReference>
<evidence type="ECO:0000313" key="9">
    <source>
        <dbReference type="Proteomes" id="UP000293073"/>
    </source>
</evidence>
<reference evidence="7" key="3">
    <citation type="journal article" date="2019" name="Microbiol. Resour. Announc.">
        <title>Complete Genome Sequence of Halorubrum ezzemoulense Strain Fb21.</title>
        <authorList>
            <person name="Feng Y."/>
            <person name="Louyakis A.S."/>
            <person name="Makkay A.M."/>
            <person name="Guerrero R.O."/>
            <person name="Papke R.T."/>
            <person name="Gogarten J.P."/>
        </authorList>
    </citation>
    <scope>NUCLEOTIDE SEQUENCE</scope>
    <source>
        <strain evidence="7">Fb21</strain>
        <plasmid evidence="7">megaplasmid</plasmid>
    </source>
</reference>
<dbReference type="KEGG" id="hezz:EO776_16430"/>
<dbReference type="PANTHER" id="PTHR30482">
    <property type="entry name" value="HIGH-AFFINITY BRANCHED-CHAIN AMINO ACID TRANSPORT SYSTEM PERMEASE"/>
    <property type="match status" value="1"/>
</dbReference>
<dbReference type="GO" id="GO:0015658">
    <property type="term" value="F:branched-chain amino acid transmembrane transporter activity"/>
    <property type="evidence" value="ECO:0007669"/>
    <property type="project" value="InterPro"/>
</dbReference>
<dbReference type="Proteomes" id="UP000293073">
    <property type="component" value="Plasmid megaplasmid"/>
</dbReference>
<geneLocation type="plasmid" evidence="9">
    <name>megaPlasmid</name>
</geneLocation>
<keyword evidence="4" id="KW-1133">Transmembrane helix</keyword>
<reference evidence="6" key="2">
    <citation type="submission" date="2017-05" db="EMBL/GenBank/DDBJ databases">
        <authorList>
            <person name="Song R."/>
            <person name="Chenine A.L."/>
            <person name="Ruprecht R.M."/>
        </authorList>
    </citation>
    <scope>NUCLEOTIDE SEQUENCE</scope>
    <source>
        <strain evidence="6">LD3</strain>
    </source>
</reference>
<proteinExistence type="predicted"/>
<dbReference type="InterPro" id="IPR043428">
    <property type="entry name" value="LivM-like"/>
</dbReference>
<protein>
    <submittedName>
        <fullName evidence="6">Branched-chain amino acid ABC transporter permease</fullName>
    </submittedName>
</protein>
<evidence type="ECO:0000313" key="8">
    <source>
        <dbReference type="Proteomes" id="UP000216409"/>
    </source>
</evidence>
<dbReference type="GeneID" id="301361437"/>
<keyword evidence="7" id="KW-0614">Plasmid</keyword>